<protein>
    <recommendedName>
        <fullName evidence="4">TadE family protein</fullName>
    </recommendedName>
</protein>
<accession>A0A0F0KS90</accession>
<dbReference type="AlphaFoldDB" id="A0A0F0KS90"/>
<name>A0A0F0KS90_9MICO</name>
<keyword evidence="1" id="KW-0812">Transmembrane</keyword>
<dbReference type="OrthoDB" id="5118919at2"/>
<dbReference type="Proteomes" id="UP000033725">
    <property type="component" value="Unassembled WGS sequence"/>
</dbReference>
<dbReference type="EMBL" id="JYIV01000022">
    <property type="protein sequence ID" value="KJL23762.1"/>
    <property type="molecule type" value="Genomic_DNA"/>
</dbReference>
<keyword evidence="1" id="KW-1133">Transmembrane helix</keyword>
<gene>
    <name evidence="2" type="ORF">RN51_01297</name>
</gene>
<reference evidence="2 3" key="1">
    <citation type="submission" date="2015-02" db="EMBL/GenBank/DDBJ databases">
        <title>Draft genome sequences of ten Microbacterium spp. with emphasis on heavy metal contaminated environments.</title>
        <authorList>
            <person name="Corretto E."/>
        </authorList>
    </citation>
    <scope>NUCLEOTIDE SEQUENCE [LARGE SCALE GENOMIC DNA]</scope>
    <source>
        <strain evidence="2 3">BEL163</strain>
    </source>
</reference>
<proteinExistence type="predicted"/>
<evidence type="ECO:0000313" key="2">
    <source>
        <dbReference type="EMBL" id="KJL23762.1"/>
    </source>
</evidence>
<evidence type="ECO:0000256" key="1">
    <source>
        <dbReference type="SAM" id="Phobius"/>
    </source>
</evidence>
<evidence type="ECO:0008006" key="4">
    <source>
        <dbReference type="Google" id="ProtNLM"/>
    </source>
</evidence>
<dbReference type="PATRIC" id="fig|82380.10.peg.1305"/>
<organism evidence="2 3">
    <name type="scientific">Microbacterium oxydans</name>
    <dbReference type="NCBI Taxonomy" id="82380"/>
    <lineage>
        <taxon>Bacteria</taxon>
        <taxon>Bacillati</taxon>
        <taxon>Actinomycetota</taxon>
        <taxon>Actinomycetes</taxon>
        <taxon>Micrococcales</taxon>
        <taxon>Microbacteriaceae</taxon>
        <taxon>Microbacterium</taxon>
    </lineage>
</organism>
<comment type="caution">
    <text evidence="2">The sequence shown here is derived from an EMBL/GenBank/DDBJ whole genome shotgun (WGS) entry which is preliminary data.</text>
</comment>
<sequence length="152" mass="16113">MHLPRRSVRNDEGSAALEFIAAGVILLVPLVYLVIALGTIQEQTLGAEAAARHIARVIARAPDATTAAKRSDAVLAGIVEEYGLDEDTVDLTLSCTPQSLECPAAGATIVVSVATRVRLPLMPEMIGLDRATAVPVQAEAVQKMSRQWGSER</sequence>
<evidence type="ECO:0000313" key="3">
    <source>
        <dbReference type="Proteomes" id="UP000033725"/>
    </source>
</evidence>
<keyword evidence="1" id="KW-0472">Membrane</keyword>
<feature type="transmembrane region" description="Helical" evidence="1">
    <location>
        <begin position="20"/>
        <end position="40"/>
    </location>
</feature>